<gene>
    <name evidence="2" type="ORF">Rhopal_001944-T1</name>
</gene>
<comment type="caution">
    <text evidence="2">The sequence shown here is derived from an EMBL/GenBank/DDBJ whole genome shotgun (WGS) entry which is preliminary data.</text>
</comment>
<evidence type="ECO:0000313" key="2">
    <source>
        <dbReference type="EMBL" id="GJN88973.1"/>
    </source>
</evidence>
<dbReference type="Proteomes" id="UP001342314">
    <property type="component" value="Unassembled WGS sequence"/>
</dbReference>
<accession>A0AAV5GJW8</accession>
<evidence type="ECO:0000256" key="1">
    <source>
        <dbReference type="SAM" id="MobiDB-lite"/>
    </source>
</evidence>
<protein>
    <submittedName>
        <fullName evidence="2">Uncharacterized protein</fullName>
    </submittedName>
</protein>
<reference evidence="2 3" key="1">
    <citation type="submission" date="2021-12" db="EMBL/GenBank/DDBJ databases">
        <title>High titer production of polyol ester of fatty acids by Rhodotorula paludigena BS15 towards product separation-free biomass refinery.</title>
        <authorList>
            <person name="Mano J."/>
            <person name="Ono H."/>
            <person name="Tanaka T."/>
            <person name="Naito K."/>
            <person name="Sushida H."/>
            <person name="Ike M."/>
            <person name="Tokuyasu K."/>
            <person name="Kitaoka M."/>
        </authorList>
    </citation>
    <scope>NUCLEOTIDE SEQUENCE [LARGE SCALE GENOMIC DNA]</scope>
    <source>
        <strain evidence="2 3">BS15</strain>
    </source>
</reference>
<sequence length="243" mass="25892">MPVFNSEAHFVSSGSATAPSGAEAANLLITSIAPAQSLASLLKGQPDQEAAAYKASLIREGGRDGSNEEAGRWDGLAKMVEERSAPNCRTAFWRQVIDAAGAAGPGWTASRIEGAAGLQLVETVKQGKKEAARRTRQVERDSTSRLAELRHALAKPSQDEDVKEPLAPAARRKGRPSKITKAAGPASDARTTKQPILQEPSRAQRAAQLQQDLGGDKGHILHYLIKAGAINVNYPIDDWRCAV</sequence>
<keyword evidence="3" id="KW-1185">Reference proteome</keyword>
<proteinExistence type="predicted"/>
<feature type="compositionally biased region" description="Basic and acidic residues" evidence="1">
    <location>
        <begin position="150"/>
        <end position="164"/>
    </location>
</feature>
<feature type="region of interest" description="Disordered" evidence="1">
    <location>
        <begin position="150"/>
        <end position="202"/>
    </location>
</feature>
<name>A0AAV5GJW8_9BASI</name>
<organism evidence="2 3">
    <name type="scientific">Rhodotorula paludigena</name>
    <dbReference type="NCBI Taxonomy" id="86838"/>
    <lineage>
        <taxon>Eukaryota</taxon>
        <taxon>Fungi</taxon>
        <taxon>Dikarya</taxon>
        <taxon>Basidiomycota</taxon>
        <taxon>Pucciniomycotina</taxon>
        <taxon>Microbotryomycetes</taxon>
        <taxon>Sporidiobolales</taxon>
        <taxon>Sporidiobolaceae</taxon>
        <taxon>Rhodotorula</taxon>
    </lineage>
</organism>
<evidence type="ECO:0000313" key="3">
    <source>
        <dbReference type="Proteomes" id="UP001342314"/>
    </source>
</evidence>
<dbReference type="EMBL" id="BQKY01000004">
    <property type="protein sequence ID" value="GJN88973.1"/>
    <property type="molecule type" value="Genomic_DNA"/>
</dbReference>
<dbReference type="AlphaFoldDB" id="A0AAV5GJW8"/>